<dbReference type="InterPro" id="IPR012337">
    <property type="entry name" value="RNaseH-like_sf"/>
</dbReference>
<dbReference type="InterPro" id="IPR036397">
    <property type="entry name" value="RNaseH_sf"/>
</dbReference>
<evidence type="ECO:0000313" key="9">
    <source>
        <dbReference type="EMBL" id="KAF5571394.1"/>
    </source>
</evidence>
<evidence type="ECO:0000313" key="10">
    <source>
        <dbReference type="Proteomes" id="UP000582016"/>
    </source>
</evidence>
<protein>
    <recommendedName>
        <fullName evidence="3">ribonuclease H</fullName>
        <ecNumber evidence="3">3.1.26.4</ecNumber>
    </recommendedName>
</protein>
<dbReference type="InterPro" id="IPR002156">
    <property type="entry name" value="RNaseH_domain"/>
</dbReference>
<proteinExistence type="inferred from homology"/>
<keyword evidence="10" id="KW-1185">Reference proteome</keyword>
<keyword evidence="7" id="KW-0378">Hydrolase</keyword>
<evidence type="ECO:0000256" key="1">
    <source>
        <dbReference type="ARBA" id="ARBA00000077"/>
    </source>
</evidence>
<dbReference type="PROSITE" id="PS50879">
    <property type="entry name" value="RNASE_H_1"/>
    <property type="match status" value="1"/>
</dbReference>
<evidence type="ECO:0000256" key="2">
    <source>
        <dbReference type="ARBA" id="ARBA00005300"/>
    </source>
</evidence>
<dbReference type="GO" id="GO:0046872">
    <property type="term" value="F:metal ion binding"/>
    <property type="evidence" value="ECO:0007669"/>
    <property type="project" value="UniProtKB-KW"/>
</dbReference>
<dbReference type="SUPFAM" id="SSF53098">
    <property type="entry name" value="Ribonuclease H-like"/>
    <property type="match status" value="1"/>
</dbReference>
<evidence type="ECO:0000256" key="7">
    <source>
        <dbReference type="ARBA" id="ARBA00022801"/>
    </source>
</evidence>
<dbReference type="InterPro" id="IPR050092">
    <property type="entry name" value="RNase_H"/>
</dbReference>
<dbReference type="Gene3D" id="3.30.420.10">
    <property type="entry name" value="Ribonuclease H-like superfamily/Ribonuclease H"/>
    <property type="match status" value="1"/>
</dbReference>
<dbReference type="GO" id="GO:0043137">
    <property type="term" value="P:DNA replication, removal of RNA primer"/>
    <property type="evidence" value="ECO:0007669"/>
    <property type="project" value="TreeGrafter"/>
</dbReference>
<comment type="caution">
    <text evidence="9">The sequence shown here is derived from an EMBL/GenBank/DDBJ whole genome shotgun (WGS) entry which is preliminary data.</text>
</comment>
<organism evidence="9 10">
    <name type="scientific">Fusarium phyllophilum</name>
    <dbReference type="NCBI Taxonomy" id="47803"/>
    <lineage>
        <taxon>Eukaryota</taxon>
        <taxon>Fungi</taxon>
        <taxon>Dikarya</taxon>
        <taxon>Ascomycota</taxon>
        <taxon>Pezizomycotina</taxon>
        <taxon>Sordariomycetes</taxon>
        <taxon>Hypocreomycetidae</taxon>
        <taxon>Hypocreales</taxon>
        <taxon>Nectriaceae</taxon>
        <taxon>Fusarium</taxon>
        <taxon>Fusarium fujikuroi species complex</taxon>
    </lineage>
</organism>
<dbReference type="AlphaFoldDB" id="A0A8H5KBR8"/>
<dbReference type="PANTHER" id="PTHR10642">
    <property type="entry name" value="RIBONUCLEASE H1"/>
    <property type="match status" value="1"/>
</dbReference>
<dbReference type="GO" id="GO:0004523">
    <property type="term" value="F:RNA-DNA hybrid ribonuclease activity"/>
    <property type="evidence" value="ECO:0007669"/>
    <property type="project" value="UniProtKB-EC"/>
</dbReference>
<reference evidence="9 10" key="1">
    <citation type="submission" date="2020-05" db="EMBL/GenBank/DDBJ databases">
        <title>Identification and distribution of gene clusters putatively required for synthesis of sphingolipid metabolism inhibitors in phylogenetically diverse species of the filamentous fungus Fusarium.</title>
        <authorList>
            <person name="Kim H.-S."/>
            <person name="Busman M."/>
            <person name="Brown D.W."/>
            <person name="Divon H."/>
            <person name="Uhlig S."/>
            <person name="Proctor R.H."/>
        </authorList>
    </citation>
    <scope>NUCLEOTIDE SEQUENCE [LARGE SCALE GENOMIC DNA]</scope>
    <source>
        <strain evidence="9 10">NRRL 13617</strain>
    </source>
</reference>
<feature type="domain" description="RNase H type-1" evidence="8">
    <location>
        <begin position="68"/>
        <end position="223"/>
    </location>
</feature>
<dbReference type="GO" id="GO:0003676">
    <property type="term" value="F:nucleic acid binding"/>
    <property type="evidence" value="ECO:0007669"/>
    <property type="project" value="InterPro"/>
</dbReference>
<keyword evidence="4" id="KW-0540">Nuclease</keyword>
<dbReference type="OrthoDB" id="245563at2759"/>
<comment type="catalytic activity">
    <reaction evidence="1">
        <text>Endonucleolytic cleavage to 5'-phosphomonoester.</text>
        <dbReference type="EC" id="3.1.26.4"/>
    </reaction>
</comment>
<name>A0A8H5KBR8_9HYPO</name>
<evidence type="ECO:0000256" key="4">
    <source>
        <dbReference type="ARBA" id="ARBA00022722"/>
    </source>
</evidence>
<dbReference type="PANTHER" id="PTHR10642:SF26">
    <property type="entry name" value="RIBONUCLEASE H1"/>
    <property type="match status" value="1"/>
</dbReference>
<evidence type="ECO:0000256" key="5">
    <source>
        <dbReference type="ARBA" id="ARBA00022723"/>
    </source>
</evidence>
<keyword evidence="6" id="KW-0255">Endonuclease</keyword>
<evidence type="ECO:0000259" key="8">
    <source>
        <dbReference type="PROSITE" id="PS50879"/>
    </source>
</evidence>
<gene>
    <name evidence="9" type="ORF">FPHYL_511</name>
</gene>
<evidence type="ECO:0000256" key="6">
    <source>
        <dbReference type="ARBA" id="ARBA00022759"/>
    </source>
</evidence>
<dbReference type="EMBL" id="JAAOAQ010000014">
    <property type="protein sequence ID" value="KAF5571394.1"/>
    <property type="molecule type" value="Genomic_DNA"/>
</dbReference>
<keyword evidence="5" id="KW-0479">Metal-binding</keyword>
<evidence type="ECO:0000256" key="3">
    <source>
        <dbReference type="ARBA" id="ARBA00012180"/>
    </source>
</evidence>
<accession>A0A8H5KBR8</accession>
<dbReference type="EC" id="3.1.26.4" evidence="3"/>
<dbReference type="Pfam" id="PF00075">
    <property type="entry name" value="RNase_H"/>
    <property type="match status" value="1"/>
</dbReference>
<dbReference type="Proteomes" id="UP000582016">
    <property type="component" value="Unassembled WGS sequence"/>
</dbReference>
<sequence length="223" mass="25729">MITESIGWCGWCEVVEDCDVYESSIELFNPDNSRQHQNVPKDVLVAYNPRIGIRHIRYFAGPYELRKDGSSVIVQIDGACRRNGTQYARGGWGVFFGPNSQYNSWSLLPPNAPHTSTFAELYSLIIALEMIRDELPLYLERVFIVSDSSYLVRAFTEYMSAWLDNWGRNARGQRVAHWNFLLEIKEIIDNLTWSGDRNMEIKFWHVPREQNAAADALANRAFN</sequence>
<comment type="similarity">
    <text evidence="2">Belongs to the RNase H family.</text>
</comment>